<dbReference type="GO" id="GO:0016020">
    <property type="term" value="C:membrane"/>
    <property type="evidence" value="ECO:0007669"/>
    <property type="project" value="UniProtKB-SubCell"/>
</dbReference>
<dbReference type="RefSeq" id="XP_009062652.1">
    <property type="nucleotide sequence ID" value="XM_009064404.1"/>
</dbReference>
<accession>V3ZQP6</accession>
<keyword evidence="2 5" id="KW-0812">Transmembrane</keyword>
<reference evidence="7 8" key="1">
    <citation type="journal article" date="2013" name="Nature">
        <title>Insights into bilaterian evolution from three spiralian genomes.</title>
        <authorList>
            <person name="Simakov O."/>
            <person name="Marletaz F."/>
            <person name="Cho S.J."/>
            <person name="Edsinger-Gonzales E."/>
            <person name="Havlak P."/>
            <person name="Hellsten U."/>
            <person name="Kuo D.H."/>
            <person name="Larsson T."/>
            <person name="Lv J."/>
            <person name="Arendt D."/>
            <person name="Savage R."/>
            <person name="Osoegawa K."/>
            <person name="de Jong P."/>
            <person name="Grimwood J."/>
            <person name="Chapman J.A."/>
            <person name="Shapiro H."/>
            <person name="Aerts A."/>
            <person name="Otillar R.P."/>
            <person name="Terry A.Y."/>
            <person name="Boore J.L."/>
            <person name="Grigoriev I.V."/>
            <person name="Lindberg D.R."/>
            <person name="Seaver E.C."/>
            <person name="Weisblat D.A."/>
            <person name="Putnam N.H."/>
            <person name="Rokhsar D.S."/>
        </authorList>
    </citation>
    <scope>NUCLEOTIDE SEQUENCE [LARGE SCALE GENOMIC DNA]</scope>
</reference>
<feature type="non-terminal residue" evidence="7">
    <location>
        <position position="262"/>
    </location>
</feature>
<dbReference type="Proteomes" id="UP000030746">
    <property type="component" value="Unassembled WGS sequence"/>
</dbReference>
<dbReference type="CTD" id="20245097"/>
<dbReference type="AlphaFoldDB" id="V3ZQP6"/>
<feature type="domain" description="Fatty acid hydroxylase" evidence="6">
    <location>
        <begin position="127"/>
        <end position="261"/>
    </location>
</feature>
<dbReference type="GeneID" id="20245097"/>
<organism evidence="7 8">
    <name type="scientific">Lottia gigantea</name>
    <name type="common">Giant owl limpet</name>
    <dbReference type="NCBI Taxonomy" id="225164"/>
    <lineage>
        <taxon>Eukaryota</taxon>
        <taxon>Metazoa</taxon>
        <taxon>Spiralia</taxon>
        <taxon>Lophotrochozoa</taxon>
        <taxon>Mollusca</taxon>
        <taxon>Gastropoda</taxon>
        <taxon>Patellogastropoda</taxon>
        <taxon>Lottioidea</taxon>
        <taxon>Lottiidae</taxon>
        <taxon>Lottia</taxon>
    </lineage>
</organism>
<evidence type="ECO:0000256" key="4">
    <source>
        <dbReference type="ARBA" id="ARBA00023136"/>
    </source>
</evidence>
<evidence type="ECO:0000313" key="8">
    <source>
        <dbReference type="Proteomes" id="UP000030746"/>
    </source>
</evidence>
<dbReference type="GO" id="GO:0005506">
    <property type="term" value="F:iron ion binding"/>
    <property type="evidence" value="ECO:0007669"/>
    <property type="project" value="InterPro"/>
</dbReference>
<feature type="transmembrane region" description="Helical" evidence="5">
    <location>
        <begin position="35"/>
        <end position="59"/>
    </location>
</feature>
<dbReference type="PANTHER" id="PTHR11863">
    <property type="entry name" value="STEROL DESATURASE"/>
    <property type="match status" value="1"/>
</dbReference>
<evidence type="ECO:0000313" key="7">
    <source>
        <dbReference type="EMBL" id="ESO86672.1"/>
    </source>
</evidence>
<keyword evidence="3 5" id="KW-1133">Transmembrane helix</keyword>
<dbReference type="OMA" id="CDIMGDR"/>
<keyword evidence="8" id="KW-1185">Reference proteome</keyword>
<evidence type="ECO:0000256" key="2">
    <source>
        <dbReference type="ARBA" id="ARBA00022692"/>
    </source>
</evidence>
<dbReference type="EMBL" id="KB203019">
    <property type="protein sequence ID" value="ESO86672.1"/>
    <property type="molecule type" value="Genomic_DNA"/>
</dbReference>
<evidence type="ECO:0000256" key="3">
    <source>
        <dbReference type="ARBA" id="ARBA00022989"/>
    </source>
</evidence>
<evidence type="ECO:0000256" key="1">
    <source>
        <dbReference type="ARBA" id="ARBA00004370"/>
    </source>
</evidence>
<evidence type="ECO:0000256" key="5">
    <source>
        <dbReference type="SAM" id="Phobius"/>
    </source>
</evidence>
<dbReference type="STRING" id="225164.V3ZQP6"/>
<sequence length="262" mass="31583">MENETMLRSVEETRFILQPVWDLRKGYEDYVRSPLFPVFLSVGYYFLLCIPFTFVDIYCKNMNWYKKYKIQPDKDVAPPLLWDTLSLTFWNHLLFIMPTAVAQWIWTPPTPLPDTAPALFDFIWQQIACLLVFDFQYYVWHYTHHKIRFLYRHIHGVHHRYSSPFVWTTQYLHPWELVTVGLLTTTNTWFFNCHCLTTWSYMIVSISISVEGHIGFDFPILLYNWIPYGFYGGSPKHDMHHQKPLTNYQPFFNHFDKLFGSY</sequence>
<dbReference type="GO" id="GO:0008610">
    <property type="term" value="P:lipid biosynthetic process"/>
    <property type="evidence" value="ECO:0007669"/>
    <property type="project" value="InterPro"/>
</dbReference>
<dbReference type="KEGG" id="lgi:LOTGIDRAFT_194826"/>
<feature type="transmembrane region" description="Helical" evidence="5">
    <location>
        <begin position="118"/>
        <end position="140"/>
    </location>
</feature>
<gene>
    <name evidence="7" type="ORF">LOTGIDRAFT_194826</name>
</gene>
<comment type="subcellular location">
    <subcellularLocation>
        <location evidence="1">Membrane</location>
    </subcellularLocation>
</comment>
<dbReference type="InterPro" id="IPR050307">
    <property type="entry name" value="Sterol_Desaturase_Related"/>
</dbReference>
<proteinExistence type="predicted"/>
<name>V3ZQP6_LOTGI</name>
<dbReference type="OrthoDB" id="1658724at2759"/>
<dbReference type="GO" id="GO:0016491">
    <property type="term" value="F:oxidoreductase activity"/>
    <property type="evidence" value="ECO:0007669"/>
    <property type="project" value="InterPro"/>
</dbReference>
<protein>
    <recommendedName>
        <fullName evidence="6">Fatty acid hydroxylase domain-containing protein</fullName>
    </recommendedName>
</protein>
<dbReference type="InterPro" id="IPR006694">
    <property type="entry name" value="Fatty_acid_hydroxylase"/>
</dbReference>
<dbReference type="HOGENOM" id="CLU_047036_5_1_1"/>
<keyword evidence="4 5" id="KW-0472">Membrane</keyword>
<evidence type="ECO:0000259" key="6">
    <source>
        <dbReference type="Pfam" id="PF04116"/>
    </source>
</evidence>
<feature type="transmembrane region" description="Helical" evidence="5">
    <location>
        <begin position="80"/>
        <end position="106"/>
    </location>
</feature>
<dbReference type="Pfam" id="PF04116">
    <property type="entry name" value="FA_hydroxylase"/>
    <property type="match status" value="1"/>
</dbReference>